<comment type="caution">
    <text evidence="2">The sequence shown here is derived from an EMBL/GenBank/DDBJ whole genome shotgun (WGS) entry which is preliminary data.</text>
</comment>
<dbReference type="EMBL" id="JABBWD010000072">
    <property type="protein sequence ID" value="KAG1769462.1"/>
    <property type="molecule type" value="Genomic_DNA"/>
</dbReference>
<feature type="region of interest" description="Disordered" evidence="1">
    <location>
        <begin position="1"/>
        <end position="51"/>
    </location>
</feature>
<dbReference type="AlphaFoldDB" id="A0A9P6ZKU1"/>
<keyword evidence="3" id="KW-1185">Reference proteome</keyword>
<proteinExistence type="predicted"/>
<feature type="compositionally biased region" description="Polar residues" evidence="1">
    <location>
        <begin position="24"/>
        <end position="36"/>
    </location>
</feature>
<protein>
    <submittedName>
        <fullName evidence="2">Uncharacterized protein</fullName>
    </submittedName>
</protein>
<evidence type="ECO:0000256" key="1">
    <source>
        <dbReference type="SAM" id="MobiDB-lite"/>
    </source>
</evidence>
<sequence length="51" mass="5537">ATPQRERVKNPPTTQAGSAAARSSHPSSCKQSSRGQGRQKFDNQRMRAVPS</sequence>
<dbReference type="OrthoDB" id="2679437at2759"/>
<reference evidence="2" key="1">
    <citation type="journal article" date="2020" name="New Phytol.">
        <title>Comparative genomics reveals dynamic genome evolution in host specialist ectomycorrhizal fungi.</title>
        <authorList>
            <person name="Lofgren L.A."/>
            <person name="Nguyen N.H."/>
            <person name="Vilgalys R."/>
            <person name="Ruytinx J."/>
            <person name="Liao H.L."/>
            <person name="Branco S."/>
            <person name="Kuo A."/>
            <person name="LaButti K."/>
            <person name="Lipzen A."/>
            <person name="Andreopoulos W."/>
            <person name="Pangilinan J."/>
            <person name="Riley R."/>
            <person name="Hundley H."/>
            <person name="Na H."/>
            <person name="Barry K."/>
            <person name="Grigoriev I.V."/>
            <person name="Stajich J.E."/>
            <person name="Kennedy P.G."/>
        </authorList>
    </citation>
    <scope>NUCLEOTIDE SEQUENCE</scope>
    <source>
        <strain evidence="2">DOB743</strain>
    </source>
</reference>
<organism evidence="2 3">
    <name type="scientific">Suillus placidus</name>
    <dbReference type="NCBI Taxonomy" id="48579"/>
    <lineage>
        <taxon>Eukaryota</taxon>
        <taxon>Fungi</taxon>
        <taxon>Dikarya</taxon>
        <taxon>Basidiomycota</taxon>
        <taxon>Agaricomycotina</taxon>
        <taxon>Agaricomycetes</taxon>
        <taxon>Agaricomycetidae</taxon>
        <taxon>Boletales</taxon>
        <taxon>Suillineae</taxon>
        <taxon>Suillaceae</taxon>
        <taxon>Suillus</taxon>
    </lineage>
</organism>
<accession>A0A9P6ZKU1</accession>
<feature type="non-terminal residue" evidence="2">
    <location>
        <position position="1"/>
    </location>
</feature>
<evidence type="ECO:0000313" key="2">
    <source>
        <dbReference type="EMBL" id="KAG1769462.1"/>
    </source>
</evidence>
<name>A0A9P6ZKU1_9AGAM</name>
<evidence type="ECO:0000313" key="3">
    <source>
        <dbReference type="Proteomes" id="UP000714275"/>
    </source>
</evidence>
<gene>
    <name evidence="2" type="ORF">EV702DRAFT_1141477</name>
</gene>
<dbReference type="Proteomes" id="UP000714275">
    <property type="component" value="Unassembled WGS sequence"/>
</dbReference>